<protein>
    <submittedName>
        <fullName evidence="2">Uncharacterized protein</fullName>
    </submittedName>
</protein>
<organism evidence="2 3">
    <name type="scientific">Serendipita indica (strain DSM 11827)</name>
    <name type="common">Root endophyte fungus</name>
    <name type="synonym">Piriformospora indica</name>
    <dbReference type="NCBI Taxonomy" id="1109443"/>
    <lineage>
        <taxon>Eukaryota</taxon>
        <taxon>Fungi</taxon>
        <taxon>Dikarya</taxon>
        <taxon>Basidiomycota</taxon>
        <taxon>Agaricomycotina</taxon>
        <taxon>Agaricomycetes</taxon>
        <taxon>Sebacinales</taxon>
        <taxon>Serendipitaceae</taxon>
        <taxon>Serendipita</taxon>
    </lineage>
</organism>
<dbReference type="HOGENOM" id="CLU_1723094_0_0_1"/>
<dbReference type="EMBL" id="CAFZ01000064">
    <property type="protein sequence ID" value="CCA69803.1"/>
    <property type="molecule type" value="Genomic_DNA"/>
</dbReference>
<feature type="region of interest" description="Disordered" evidence="1">
    <location>
        <begin position="129"/>
        <end position="152"/>
    </location>
</feature>
<evidence type="ECO:0000256" key="1">
    <source>
        <dbReference type="SAM" id="MobiDB-lite"/>
    </source>
</evidence>
<feature type="compositionally biased region" description="Pro residues" evidence="1">
    <location>
        <begin position="129"/>
        <end position="140"/>
    </location>
</feature>
<gene>
    <name evidence="2" type="ORF">PIIN_03744</name>
</gene>
<proteinExistence type="predicted"/>
<dbReference type="Proteomes" id="UP000007148">
    <property type="component" value="Unassembled WGS sequence"/>
</dbReference>
<sequence length="152" mass="16340">MDTLGLNEMDDAESVQGEYAARSSSRHDTSTKRDKTQRIRSRTSSQSGASAVAKLAAVLPEPVRLRVSDAQMWAVTHPNTVAMFLVFVASALLARGGSNVHSIIAVACLMAGLKIMAATEDGFEIPRVPPPRYTAHPPPRTQSAIPDMPLDE</sequence>
<dbReference type="AlphaFoldDB" id="G4TEQ6"/>
<accession>G4TEQ6</accession>
<evidence type="ECO:0000313" key="3">
    <source>
        <dbReference type="Proteomes" id="UP000007148"/>
    </source>
</evidence>
<name>G4TEQ6_SERID</name>
<keyword evidence="3" id="KW-1185">Reference proteome</keyword>
<dbReference type="InParanoid" id="G4TEQ6"/>
<evidence type="ECO:0000313" key="2">
    <source>
        <dbReference type="EMBL" id="CCA69803.1"/>
    </source>
</evidence>
<reference evidence="2 3" key="1">
    <citation type="journal article" date="2011" name="PLoS Pathog.">
        <title>Endophytic Life Strategies Decoded by Genome and Transcriptome Analyses of the Mutualistic Root Symbiont Piriformospora indica.</title>
        <authorList>
            <person name="Zuccaro A."/>
            <person name="Lahrmann U."/>
            <person name="Guldener U."/>
            <person name="Langen G."/>
            <person name="Pfiffi S."/>
            <person name="Biedenkopf D."/>
            <person name="Wong P."/>
            <person name="Samans B."/>
            <person name="Grimm C."/>
            <person name="Basiewicz M."/>
            <person name="Murat C."/>
            <person name="Martin F."/>
            <person name="Kogel K.H."/>
        </authorList>
    </citation>
    <scope>NUCLEOTIDE SEQUENCE [LARGE SCALE GENOMIC DNA]</scope>
    <source>
        <strain evidence="2 3">DSM 11827</strain>
    </source>
</reference>
<feature type="compositionally biased region" description="Basic and acidic residues" evidence="1">
    <location>
        <begin position="25"/>
        <end position="37"/>
    </location>
</feature>
<comment type="caution">
    <text evidence="2">The sequence shown here is derived from an EMBL/GenBank/DDBJ whole genome shotgun (WGS) entry which is preliminary data.</text>
</comment>
<dbReference type="OrthoDB" id="3263727at2759"/>
<feature type="region of interest" description="Disordered" evidence="1">
    <location>
        <begin position="1"/>
        <end position="51"/>
    </location>
</feature>